<dbReference type="PANTHER" id="PTHR11686">
    <property type="entry name" value="GAMMA GLUTAMYL TRANSPEPTIDASE"/>
    <property type="match status" value="1"/>
</dbReference>
<dbReference type="FunFam" id="1.10.246.130:FF:000001">
    <property type="entry name" value="Gamma-glutamyltransferase 5 isoform 1"/>
    <property type="match status" value="1"/>
</dbReference>
<sequence>MEDLRNYKVDVMDGDSMNVLGYTILGMPPPSSGLLGLSLVLNILDSYGSSQSAKGSQGLHRLIEALKFIFAVRMNLGDPDFVNISKTMSDMFSPRFAKKLHQKIFDDTTFPPEYYMYRWSQLRDHGTSHLCVVDANRNAVSMTTTVNYDFGAGCSLLPLVLCSTMKWRPLSSMTPIIVLKDDQLVGVIGGSGGLYIIPAVVQVFLNHFIFGMEPLAAVQSPRVYHELIPNVVTYENWTVFDGEHIELSNKKKQFLEERGHQPEARAGGAICQLLVQNLQNLIDMGRKNGKVGKDEVFRGTLTAVSDPRKDGRPAALIL</sequence>
<comment type="caution">
    <text evidence="3">The sequence shown here is derived from an EMBL/GenBank/DDBJ whole genome shotgun (WGS) entry which is preliminary data.</text>
</comment>
<feature type="binding site" evidence="2">
    <location>
        <begin position="145"/>
        <end position="147"/>
    </location>
    <ligand>
        <name>L-glutamate</name>
        <dbReference type="ChEBI" id="CHEBI:29985"/>
    </ligand>
</feature>
<dbReference type="InterPro" id="IPR043138">
    <property type="entry name" value="GGT_lsub"/>
</dbReference>
<dbReference type="InterPro" id="IPR000101">
    <property type="entry name" value="GGT_peptidase"/>
</dbReference>
<organism evidence="3 4">
    <name type="scientific">Ilex paraguariensis</name>
    <name type="common">yerba mate</name>
    <dbReference type="NCBI Taxonomy" id="185542"/>
    <lineage>
        <taxon>Eukaryota</taxon>
        <taxon>Viridiplantae</taxon>
        <taxon>Streptophyta</taxon>
        <taxon>Embryophyta</taxon>
        <taxon>Tracheophyta</taxon>
        <taxon>Spermatophyta</taxon>
        <taxon>Magnoliopsida</taxon>
        <taxon>eudicotyledons</taxon>
        <taxon>Gunneridae</taxon>
        <taxon>Pentapetalae</taxon>
        <taxon>asterids</taxon>
        <taxon>campanulids</taxon>
        <taxon>Aquifoliales</taxon>
        <taxon>Aquifoliaceae</taxon>
        <taxon>Ilex</taxon>
    </lineage>
</organism>
<dbReference type="Pfam" id="PF01019">
    <property type="entry name" value="G_glu_transpept"/>
    <property type="match status" value="2"/>
</dbReference>
<feature type="binding site" evidence="2">
    <location>
        <position position="193"/>
    </location>
    <ligand>
        <name>L-glutamate</name>
        <dbReference type="ChEBI" id="CHEBI:29985"/>
    </ligand>
</feature>
<feature type="active site" description="Nucleophile" evidence="1">
    <location>
        <position position="127"/>
    </location>
</feature>
<reference evidence="3 4" key="1">
    <citation type="submission" date="2024-02" db="EMBL/GenBank/DDBJ databases">
        <authorList>
            <person name="Vignale AGUSTIN F."/>
            <person name="Sosa J E."/>
            <person name="Modenutti C."/>
        </authorList>
    </citation>
    <scope>NUCLEOTIDE SEQUENCE [LARGE SCALE GENOMIC DNA]</scope>
</reference>
<accession>A0ABC8S6D9</accession>
<dbReference type="Gene3D" id="3.60.20.40">
    <property type="match status" value="2"/>
</dbReference>
<dbReference type="Proteomes" id="UP001642360">
    <property type="component" value="Unassembled WGS sequence"/>
</dbReference>
<dbReference type="InterPro" id="IPR043137">
    <property type="entry name" value="GGT_ssub_C"/>
</dbReference>
<gene>
    <name evidence="3" type="ORF">ILEXP_LOCUS21010</name>
</gene>
<dbReference type="PANTHER" id="PTHR11686:SF9">
    <property type="entry name" value="RE13973P"/>
    <property type="match status" value="1"/>
</dbReference>
<evidence type="ECO:0000313" key="4">
    <source>
        <dbReference type="Proteomes" id="UP001642360"/>
    </source>
</evidence>
<dbReference type="PRINTS" id="PR01210">
    <property type="entry name" value="GGTRANSPTASE"/>
</dbReference>
<protein>
    <submittedName>
        <fullName evidence="3">Uncharacterized protein</fullName>
    </submittedName>
</protein>
<feature type="binding site" evidence="2">
    <location>
        <begin position="171"/>
        <end position="172"/>
    </location>
    <ligand>
        <name>L-glutamate</name>
        <dbReference type="ChEBI" id="CHEBI:29985"/>
    </ligand>
</feature>
<evidence type="ECO:0000313" key="3">
    <source>
        <dbReference type="EMBL" id="CAK9152776.1"/>
    </source>
</evidence>
<dbReference type="SUPFAM" id="SSF56235">
    <property type="entry name" value="N-terminal nucleophile aminohydrolases (Ntn hydrolases)"/>
    <property type="match status" value="1"/>
</dbReference>
<dbReference type="InterPro" id="IPR029055">
    <property type="entry name" value="Ntn_hydrolases_N"/>
</dbReference>
<proteinExistence type="predicted"/>
<dbReference type="AlphaFoldDB" id="A0ABC8S6D9"/>
<dbReference type="EMBL" id="CAUOFW020002292">
    <property type="protein sequence ID" value="CAK9152776.1"/>
    <property type="molecule type" value="Genomic_DNA"/>
</dbReference>
<evidence type="ECO:0000256" key="2">
    <source>
        <dbReference type="PIRSR" id="PIRSR600101-2"/>
    </source>
</evidence>
<name>A0ABC8S6D9_9AQUA</name>
<evidence type="ECO:0000256" key="1">
    <source>
        <dbReference type="PIRSR" id="PIRSR600101-1"/>
    </source>
</evidence>
<keyword evidence="4" id="KW-1185">Reference proteome</keyword>
<dbReference type="Gene3D" id="1.10.246.130">
    <property type="match status" value="1"/>
</dbReference>